<dbReference type="GO" id="GO:0001786">
    <property type="term" value="F:phosphatidylserine binding"/>
    <property type="evidence" value="ECO:0007669"/>
    <property type="project" value="TreeGrafter"/>
</dbReference>
<dbReference type="SMART" id="SM00335">
    <property type="entry name" value="ANX"/>
    <property type="match status" value="4"/>
</dbReference>
<dbReference type="Pfam" id="PF00191">
    <property type="entry name" value="Annexin"/>
    <property type="match status" value="4"/>
</dbReference>
<name>A0A9Q1H5V0_HOLLE</name>
<dbReference type="PANTHER" id="PTHR10502:SF102">
    <property type="entry name" value="ANNEXIN B11"/>
    <property type="match status" value="1"/>
</dbReference>
<proteinExistence type="inferred from homology"/>
<protein>
    <recommendedName>
        <fullName evidence="6">Annexin</fullName>
    </recommendedName>
</protein>
<dbReference type="InterPro" id="IPR037104">
    <property type="entry name" value="Annexin_sf"/>
</dbReference>
<keyword evidence="2 6" id="KW-0677">Repeat</keyword>
<dbReference type="PROSITE" id="PS00223">
    <property type="entry name" value="ANNEXIN_1"/>
    <property type="match status" value="3"/>
</dbReference>
<reference evidence="7" key="1">
    <citation type="submission" date="2021-10" db="EMBL/GenBank/DDBJ databases">
        <title>Tropical sea cucumber genome reveals ecological adaptation and Cuvierian tubules defense mechanism.</title>
        <authorList>
            <person name="Chen T."/>
        </authorList>
    </citation>
    <scope>NUCLEOTIDE SEQUENCE</scope>
    <source>
        <strain evidence="7">Nanhai2018</strain>
        <tissue evidence="7">Muscle</tissue>
    </source>
</reference>
<dbReference type="GO" id="GO:0005509">
    <property type="term" value="F:calcium ion binding"/>
    <property type="evidence" value="ECO:0007669"/>
    <property type="project" value="InterPro"/>
</dbReference>
<keyword evidence="4 6" id="KW-0041">Annexin</keyword>
<dbReference type="FunFam" id="1.10.220.10:FF:000002">
    <property type="entry name" value="Annexin"/>
    <property type="match status" value="1"/>
</dbReference>
<keyword evidence="8" id="KW-1185">Reference proteome</keyword>
<sequence length="319" mass="35549">MASLQLKPCVRDYPDFDKDRDAVILRKAMKGMGTDETAIIETLVHRSNNQRQAIRQQYKTAYGRDLMDDLKKELGGNLEKAVLGLMEQFPLYDAKCLKKAMKGLGTDESTLLEILCARNNAQIKAIKMAYKAAGIGDLEDDLQGEVSGDLKCLLTGLVQGGRSDEDEIDEDKAQADAQALFEAGEQTFGTDESEFQRVLLTRSWRQIRCIADKYEQIAEKSIEDSIKSEMGGSLEQAYLTIVAYARSPVQHFAKVINSALKGAGTNEARLMRTLITRSEIDLGNIKDLYEEMFGVSLADDIRGDLRGDFEKIMLQLIGE</sequence>
<comment type="domain">
    <text evidence="6">A pair of annexin repeats may form one binding site for calcium and phospholipid.</text>
</comment>
<evidence type="ECO:0000256" key="3">
    <source>
        <dbReference type="ARBA" id="ARBA00022837"/>
    </source>
</evidence>
<evidence type="ECO:0000256" key="1">
    <source>
        <dbReference type="ARBA" id="ARBA00007831"/>
    </source>
</evidence>
<dbReference type="PROSITE" id="PS51897">
    <property type="entry name" value="ANNEXIN_2"/>
    <property type="match status" value="4"/>
</dbReference>
<dbReference type="SUPFAM" id="SSF47874">
    <property type="entry name" value="Annexin"/>
    <property type="match status" value="1"/>
</dbReference>
<comment type="similarity">
    <text evidence="1 6">Belongs to the annexin family.</text>
</comment>
<gene>
    <name evidence="7" type="ORF">HOLleu_23715</name>
</gene>
<accession>A0A9Q1H5V0</accession>
<dbReference type="InterPro" id="IPR018252">
    <property type="entry name" value="Annexin_repeat_CS"/>
</dbReference>
<evidence type="ECO:0000256" key="6">
    <source>
        <dbReference type="RuleBase" id="RU003540"/>
    </source>
</evidence>
<keyword evidence="3 6" id="KW-0106">Calcium</keyword>
<dbReference type="GO" id="GO:0012506">
    <property type="term" value="C:vesicle membrane"/>
    <property type="evidence" value="ECO:0007669"/>
    <property type="project" value="TreeGrafter"/>
</dbReference>
<dbReference type="GO" id="GO:0005544">
    <property type="term" value="F:calcium-dependent phospholipid binding"/>
    <property type="evidence" value="ECO:0007669"/>
    <property type="project" value="UniProtKB-KW"/>
</dbReference>
<dbReference type="FunFam" id="1.10.220.10:FF:000004">
    <property type="entry name" value="Annexin"/>
    <property type="match status" value="1"/>
</dbReference>
<evidence type="ECO:0000256" key="4">
    <source>
        <dbReference type="ARBA" id="ARBA00023216"/>
    </source>
</evidence>
<dbReference type="InterPro" id="IPR018502">
    <property type="entry name" value="Annexin_repeat"/>
</dbReference>
<dbReference type="EMBL" id="JAIZAY010000011">
    <property type="protein sequence ID" value="KAJ8033466.1"/>
    <property type="molecule type" value="Genomic_DNA"/>
</dbReference>
<dbReference type="InterPro" id="IPR001464">
    <property type="entry name" value="Annexin"/>
</dbReference>
<evidence type="ECO:0000313" key="7">
    <source>
        <dbReference type="EMBL" id="KAJ8033466.1"/>
    </source>
</evidence>
<dbReference type="Proteomes" id="UP001152320">
    <property type="component" value="Chromosome 11"/>
</dbReference>
<comment type="caution">
    <text evidence="7">The sequence shown here is derived from an EMBL/GenBank/DDBJ whole genome shotgun (WGS) entry which is preliminary data.</text>
</comment>
<dbReference type="AlphaFoldDB" id="A0A9Q1H5V0"/>
<dbReference type="GO" id="GO:0005634">
    <property type="term" value="C:nucleus"/>
    <property type="evidence" value="ECO:0007669"/>
    <property type="project" value="TreeGrafter"/>
</dbReference>
<dbReference type="FunFam" id="1.10.220.10:FF:000003">
    <property type="entry name" value="Annexin"/>
    <property type="match status" value="1"/>
</dbReference>
<dbReference type="PRINTS" id="PR00196">
    <property type="entry name" value="ANNEXIN"/>
</dbReference>
<dbReference type="Gene3D" id="1.10.220.10">
    <property type="entry name" value="Annexin"/>
    <property type="match status" value="4"/>
</dbReference>
<evidence type="ECO:0000313" key="8">
    <source>
        <dbReference type="Proteomes" id="UP001152320"/>
    </source>
</evidence>
<evidence type="ECO:0000256" key="5">
    <source>
        <dbReference type="ARBA" id="ARBA00023302"/>
    </source>
</evidence>
<organism evidence="7 8">
    <name type="scientific">Holothuria leucospilota</name>
    <name type="common">Black long sea cucumber</name>
    <name type="synonym">Mertensiothuria leucospilota</name>
    <dbReference type="NCBI Taxonomy" id="206669"/>
    <lineage>
        <taxon>Eukaryota</taxon>
        <taxon>Metazoa</taxon>
        <taxon>Echinodermata</taxon>
        <taxon>Eleutherozoa</taxon>
        <taxon>Echinozoa</taxon>
        <taxon>Holothuroidea</taxon>
        <taxon>Aspidochirotacea</taxon>
        <taxon>Aspidochirotida</taxon>
        <taxon>Holothuriidae</taxon>
        <taxon>Holothuria</taxon>
    </lineage>
</organism>
<dbReference type="PANTHER" id="PTHR10502">
    <property type="entry name" value="ANNEXIN"/>
    <property type="match status" value="1"/>
</dbReference>
<evidence type="ECO:0000256" key="2">
    <source>
        <dbReference type="ARBA" id="ARBA00022737"/>
    </source>
</evidence>
<dbReference type="GO" id="GO:0005886">
    <property type="term" value="C:plasma membrane"/>
    <property type="evidence" value="ECO:0007669"/>
    <property type="project" value="TreeGrafter"/>
</dbReference>
<dbReference type="OrthoDB" id="37886at2759"/>
<dbReference type="FunFam" id="1.10.220.10:FF:000001">
    <property type="entry name" value="Annexin"/>
    <property type="match status" value="1"/>
</dbReference>
<keyword evidence="5 6" id="KW-0111">Calcium/phospholipid-binding</keyword>
<dbReference type="GO" id="GO:0005737">
    <property type="term" value="C:cytoplasm"/>
    <property type="evidence" value="ECO:0007669"/>
    <property type="project" value="TreeGrafter"/>
</dbReference>